<evidence type="ECO:0000313" key="5">
    <source>
        <dbReference type="EMBL" id="MBB4688096.1"/>
    </source>
</evidence>
<protein>
    <submittedName>
        <fullName evidence="5">Biotin-dependent carboxylase-like uncharacterized protein</fullName>
    </submittedName>
</protein>
<keyword evidence="6" id="KW-1185">Reference proteome</keyword>
<evidence type="ECO:0000256" key="2">
    <source>
        <dbReference type="ARBA" id="ARBA00022801"/>
    </source>
</evidence>
<organism evidence="5 6">
    <name type="scientific">Amycolatopsis jiangsuensis</name>
    <dbReference type="NCBI Taxonomy" id="1181879"/>
    <lineage>
        <taxon>Bacteria</taxon>
        <taxon>Bacillati</taxon>
        <taxon>Actinomycetota</taxon>
        <taxon>Actinomycetes</taxon>
        <taxon>Pseudonocardiales</taxon>
        <taxon>Pseudonocardiaceae</taxon>
        <taxon>Amycolatopsis</taxon>
    </lineage>
</organism>
<dbReference type="InterPro" id="IPR003778">
    <property type="entry name" value="CT_A_B"/>
</dbReference>
<dbReference type="Pfam" id="PF02626">
    <property type="entry name" value="CT_A_B"/>
    <property type="match status" value="1"/>
</dbReference>
<keyword evidence="2" id="KW-0378">Hydrolase</keyword>
<evidence type="ECO:0000256" key="1">
    <source>
        <dbReference type="ARBA" id="ARBA00022741"/>
    </source>
</evidence>
<feature type="domain" description="Carboxyltransferase" evidence="4">
    <location>
        <begin position="26"/>
        <end position="290"/>
    </location>
</feature>
<dbReference type="NCBIfam" id="TIGR00724">
    <property type="entry name" value="urea_amlyse_rel"/>
    <property type="match status" value="1"/>
</dbReference>
<dbReference type="SMART" id="SM00797">
    <property type="entry name" value="AHS2"/>
    <property type="match status" value="1"/>
</dbReference>
<comment type="caution">
    <text evidence="5">The sequence shown here is derived from an EMBL/GenBank/DDBJ whole genome shotgun (WGS) entry which is preliminary data.</text>
</comment>
<dbReference type="GO" id="GO:0016787">
    <property type="term" value="F:hydrolase activity"/>
    <property type="evidence" value="ECO:0007669"/>
    <property type="project" value="UniProtKB-KW"/>
</dbReference>
<keyword evidence="3" id="KW-0067">ATP-binding</keyword>
<proteinExistence type="predicted"/>
<keyword evidence="1" id="KW-0547">Nucleotide-binding</keyword>
<evidence type="ECO:0000256" key="3">
    <source>
        <dbReference type="ARBA" id="ARBA00022840"/>
    </source>
</evidence>
<dbReference type="InterPro" id="IPR052708">
    <property type="entry name" value="PxpC"/>
</dbReference>
<evidence type="ECO:0000259" key="4">
    <source>
        <dbReference type="SMART" id="SM00797"/>
    </source>
</evidence>
<gene>
    <name evidence="5" type="ORF">BJY18_005581</name>
</gene>
<dbReference type="InterPro" id="IPR029000">
    <property type="entry name" value="Cyclophilin-like_dom_sf"/>
</dbReference>
<dbReference type="AlphaFoldDB" id="A0A840IZJ3"/>
<dbReference type="EMBL" id="JACHMG010000001">
    <property type="protein sequence ID" value="MBB4688096.1"/>
    <property type="molecule type" value="Genomic_DNA"/>
</dbReference>
<sequence>MTGKVEVLAPGPFATVQDLGRSGYAAVGVGRSGAADRGALKLANRLVGNPETHAALEVTLGGLRMRTSEHATVAITGAAVPVRAGGRAMATHAPIVLRPGDELELGMAQQGLRSYVAVRGGFDVEPVLGARATDTLGRLGPPPLVAGMTLPVGRRVAGWPATDLAPQRQAFAEPVLRLRPGPRLEWFTGSALSTLTGGGYTVTSELDRVGVRFTGPALTRARTGELPPEAARPGALQVPPSGVPILFLADHPVTGGYPVAAVVAEADLDVAAQLRPGQRVRFTLRDRTRAG</sequence>
<dbReference type="GO" id="GO:0005524">
    <property type="term" value="F:ATP binding"/>
    <property type="evidence" value="ECO:0007669"/>
    <property type="project" value="UniProtKB-KW"/>
</dbReference>
<dbReference type="PANTHER" id="PTHR43309:SF3">
    <property type="entry name" value="5-OXOPROLINASE SUBUNIT C"/>
    <property type="match status" value="1"/>
</dbReference>
<name>A0A840IZJ3_9PSEU</name>
<dbReference type="PANTHER" id="PTHR43309">
    <property type="entry name" value="5-OXOPROLINASE SUBUNIT C"/>
    <property type="match status" value="1"/>
</dbReference>
<accession>A0A840IZJ3</accession>
<dbReference type="SUPFAM" id="SSF50891">
    <property type="entry name" value="Cyclophilin-like"/>
    <property type="match status" value="1"/>
</dbReference>
<reference evidence="5 6" key="1">
    <citation type="submission" date="2020-08" db="EMBL/GenBank/DDBJ databases">
        <title>Sequencing the genomes of 1000 actinobacteria strains.</title>
        <authorList>
            <person name="Klenk H.-P."/>
        </authorList>
    </citation>
    <scope>NUCLEOTIDE SEQUENCE [LARGE SCALE GENOMIC DNA]</scope>
    <source>
        <strain evidence="5 6">DSM 45859</strain>
    </source>
</reference>
<dbReference type="RefSeq" id="WP_184782840.1">
    <property type="nucleotide sequence ID" value="NZ_JACHMG010000001.1"/>
</dbReference>
<dbReference type="Proteomes" id="UP000581769">
    <property type="component" value="Unassembled WGS sequence"/>
</dbReference>
<evidence type="ECO:0000313" key="6">
    <source>
        <dbReference type="Proteomes" id="UP000581769"/>
    </source>
</evidence>
<dbReference type="Gene3D" id="2.40.100.10">
    <property type="entry name" value="Cyclophilin-like"/>
    <property type="match status" value="1"/>
</dbReference>